<protein>
    <recommendedName>
        <fullName evidence="2">Sialate O-acetylesterase domain-containing protein</fullName>
    </recommendedName>
</protein>
<dbReference type="SUPFAM" id="SSF52266">
    <property type="entry name" value="SGNH hydrolase"/>
    <property type="match status" value="1"/>
</dbReference>
<dbReference type="Gene3D" id="3.40.50.1110">
    <property type="entry name" value="SGNH hydrolase"/>
    <property type="match status" value="1"/>
</dbReference>
<dbReference type="InterPro" id="IPR052940">
    <property type="entry name" value="Carb_Esterase_6"/>
</dbReference>
<dbReference type="STRING" id="915059.NH26_22770"/>
<accession>A0A1S1YTT3</accession>
<dbReference type="EMBL" id="JRYR02000002">
    <property type="protein sequence ID" value="OHX64416.1"/>
    <property type="molecule type" value="Genomic_DNA"/>
</dbReference>
<keyword evidence="1" id="KW-0378">Hydrolase</keyword>
<name>A0A1S1YTT3_FLAPC</name>
<dbReference type="AlphaFoldDB" id="A0A1S1YTT3"/>
<dbReference type="InterPro" id="IPR036514">
    <property type="entry name" value="SGNH_hydro_sf"/>
</dbReference>
<dbReference type="PANTHER" id="PTHR31988:SF19">
    <property type="entry name" value="9-O-ACETYL-N-ACETYLNEURAMINIC ACID DEACETYLASE-RELATED"/>
    <property type="match status" value="1"/>
</dbReference>
<gene>
    <name evidence="3" type="ORF">NH26_22770</name>
</gene>
<proteinExistence type="predicted"/>
<evidence type="ECO:0000256" key="1">
    <source>
        <dbReference type="ARBA" id="ARBA00022801"/>
    </source>
</evidence>
<dbReference type="Pfam" id="PF03629">
    <property type="entry name" value="SASA"/>
    <property type="match status" value="1"/>
</dbReference>
<dbReference type="Proteomes" id="UP000179797">
    <property type="component" value="Unassembled WGS sequence"/>
</dbReference>
<dbReference type="GO" id="GO:0016788">
    <property type="term" value="F:hydrolase activity, acting on ester bonds"/>
    <property type="evidence" value="ECO:0007669"/>
    <property type="project" value="UniProtKB-ARBA"/>
</dbReference>
<dbReference type="InterPro" id="IPR005181">
    <property type="entry name" value="SASA"/>
</dbReference>
<evidence type="ECO:0000313" key="3">
    <source>
        <dbReference type="EMBL" id="OHX64416.1"/>
    </source>
</evidence>
<dbReference type="PANTHER" id="PTHR31988">
    <property type="entry name" value="ESTERASE, PUTATIVE (DUF303)-RELATED"/>
    <property type="match status" value="1"/>
</dbReference>
<reference evidence="3 4" key="1">
    <citation type="journal article" date="2012" name="Int. J. Syst. Evol. Microbiol.">
        <title>Flammeovirga pacifica sp. nov., isolated from deep-sea sediment.</title>
        <authorList>
            <person name="Xu H."/>
            <person name="Fu Y."/>
            <person name="Yang N."/>
            <person name="Ding Z."/>
            <person name="Lai Q."/>
            <person name="Zeng R."/>
        </authorList>
    </citation>
    <scope>NUCLEOTIDE SEQUENCE [LARGE SCALE GENOMIC DNA]</scope>
    <source>
        <strain evidence="4">DSM 24597 / LMG 26175 / WPAGA1</strain>
    </source>
</reference>
<evidence type="ECO:0000259" key="2">
    <source>
        <dbReference type="Pfam" id="PF03629"/>
    </source>
</evidence>
<sequence length="262" mass="29827">MAGQSNMGGAGNFDELNAETKLQLEELSERLHLLDKSNTVRPLSYGKSSFHLKKYGFENYFGPELFLGLTLAKEYPHQEFLFIKRSQGGTSLYGAWNPNWDSEKADVAENKAFKKNMKLCESHLTMIQNCIDSLRSNGKVPVIVGMYWMQGENDAAIEVCALAYKENLSNLIKHYRDYFELPNMPFIIGQINSTYGQFKDGPRIVRQSMEEVAAADQNTFIIKTSTDSTWSDFPKHFDNTHYNTEGQKRLGKAFAIELMNCL</sequence>
<feature type="domain" description="Sialate O-acetylesterase" evidence="2">
    <location>
        <begin position="1"/>
        <end position="257"/>
    </location>
</feature>
<evidence type="ECO:0000313" key="4">
    <source>
        <dbReference type="Proteomes" id="UP000179797"/>
    </source>
</evidence>
<comment type="caution">
    <text evidence="3">The sequence shown here is derived from an EMBL/GenBank/DDBJ whole genome shotgun (WGS) entry which is preliminary data.</text>
</comment>
<organism evidence="3 4">
    <name type="scientific">Flammeovirga pacifica</name>
    <dbReference type="NCBI Taxonomy" id="915059"/>
    <lineage>
        <taxon>Bacteria</taxon>
        <taxon>Pseudomonadati</taxon>
        <taxon>Bacteroidota</taxon>
        <taxon>Cytophagia</taxon>
        <taxon>Cytophagales</taxon>
        <taxon>Flammeovirgaceae</taxon>
        <taxon>Flammeovirga</taxon>
    </lineage>
</organism>
<keyword evidence="4" id="KW-1185">Reference proteome</keyword>